<keyword evidence="6" id="KW-1185">Reference proteome</keyword>
<dbReference type="PANTHER" id="PTHR44757:SF2">
    <property type="entry name" value="BIOFILM ARCHITECTURE MAINTENANCE PROTEIN MBAA"/>
    <property type="match status" value="1"/>
</dbReference>
<dbReference type="PROSITE" id="PS50883">
    <property type="entry name" value="EAL"/>
    <property type="match status" value="1"/>
</dbReference>
<dbReference type="InterPro" id="IPR043128">
    <property type="entry name" value="Rev_trsase/Diguanyl_cyclase"/>
</dbReference>
<name>A0A562UW02_9SPHN</name>
<dbReference type="InterPro" id="IPR000160">
    <property type="entry name" value="GGDEF_dom"/>
</dbReference>
<dbReference type="SMART" id="SM00052">
    <property type="entry name" value="EAL"/>
    <property type="match status" value="1"/>
</dbReference>
<dbReference type="Pfam" id="PF00563">
    <property type="entry name" value="EAL"/>
    <property type="match status" value="1"/>
</dbReference>
<dbReference type="CDD" id="cd01949">
    <property type="entry name" value="GGDEF"/>
    <property type="match status" value="1"/>
</dbReference>
<reference evidence="5 6" key="1">
    <citation type="submission" date="2019-07" db="EMBL/GenBank/DDBJ databases">
        <title>Genomic Encyclopedia of Archaeal and Bacterial Type Strains, Phase II (KMG-II): from individual species to whole genera.</title>
        <authorList>
            <person name="Goeker M."/>
        </authorList>
    </citation>
    <scope>NUCLEOTIDE SEQUENCE [LARGE SCALE GENOMIC DNA]</scope>
    <source>
        <strain evidence="5 6">ATCC BAA-2084</strain>
    </source>
</reference>
<evidence type="ECO:0000313" key="6">
    <source>
        <dbReference type="Proteomes" id="UP000320547"/>
    </source>
</evidence>
<dbReference type="PROSITE" id="PS50887">
    <property type="entry name" value="GGDEF"/>
    <property type="match status" value="1"/>
</dbReference>
<dbReference type="RefSeq" id="WP_245638228.1">
    <property type="nucleotide sequence ID" value="NZ_CP015963.1"/>
</dbReference>
<evidence type="ECO:0000256" key="1">
    <source>
        <dbReference type="SAM" id="MobiDB-lite"/>
    </source>
</evidence>
<dbReference type="SMART" id="SM00267">
    <property type="entry name" value="GGDEF"/>
    <property type="match status" value="1"/>
</dbReference>
<dbReference type="NCBIfam" id="TIGR00254">
    <property type="entry name" value="GGDEF"/>
    <property type="match status" value="1"/>
</dbReference>
<organism evidence="5 6">
    <name type="scientific">Altererythrobacter ishigakiensis</name>
    <dbReference type="NCBI Taxonomy" id="476157"/>
    <lineage>
        <taxon>Bacteria</taxon>
        <taxon>Pseudomonadati</taxon>
        <taxon>Pseudomonadota</taxon>
        <taxon>Alphaproteobacteria</taxon>
        <taxon>Sphingomonadales</taxon>
        <taxon>Erythrobacteraceae</taxon>
        <taxon>Altererythrobacter</taxon>
    </lineage>
</organism>
<dbReference type="InterPro" id="IPR029787">
    <property type="entry name" value="Nucleotide_cyclase"/>
</dbReference>
<keyword evidence="2" id="KW-0812">Transmembrane</keyword>
<comment type="caution">
    <text evidence="5">The sequence shown here is derived from an EMBL/GenBank/DDBJ whole genome shotgun (WGS) entry which is preliminary data.</text>
</comment>
<proteinExistence type="predicted"/>
<dbReference type="InterPro" id="IPR035919">
    <property type="entry name" value="EAL_sf"/>
</dbReference>
<dbReference type="SUPFAM" id="SSF55073">
    <property type="entry name" value="Nucleotide cyclase"/>
    <property type="match status" value="1"/>
</dbReference>
<protein>
    <submittedName>
        <fullName evidence="5">Diguanylate cyclase/phosphodiesterase</fullName>
    </submittedName>
</protein>
<dbReference type="AlphaFoldDB" id="A0A562UW02"/>
<dbReference type="Gene3D" id="3.20.20.450">
    <property type="entry name" value="EAL domain"/>
    <property type="match status" value="1"/>
</dbReference>
<dbReference type="Gene3D" id="3.30.70.270">
    <property type="match status" value="1"/>
</dbReference>
<feature type="transmembrane region" description="Helical" evidence="2">
    <location>
        <begin position="26"/>
        <end position="44"/>
    </location>
</feature>
<dbReference type="PANTHER" id="PTHR44757">
    <property type="entry name" value="DIGUANYLATE CYCLASE DGCP"/>
    <property type="match status" value="1"/>
</dbReference>
<accession>A0A562UW02</accession>
<dbReference type="InterPro" id="IPR001633">
    <property type="entry name" value="EAL_dom"/>
</dbReference>
<dbReference type="EMBL" id="VLLK01000001">
    <property type="protein sequence ID" value="TWJ09767.1"/>
    <property type="molecule type" value="Genomic_DNA"/>
</dbReference>
<dbReference type="Pfam" id="PF00990">
    <property type="entry name" value="GGDEF"/>
    <property type="match status" value="1"/>
</dbReference>
<evidence type="ECO:0000259" key="4">
    <source>
        <dbReference type="PROSITE" id="PS50887"/>
    </source>
</evidence>
<feature type="region of interest" description="Disordered" evidence="1">
    <location>
        <begin position="532"/>
        <end position="561"/>
    </location>
</feature>
<feature type="domain" description="EAL" evidence="3">
    <location>
        <begin position="283"/>
        <end position="532"/>
    </location>
</feature>
<dbReference type="STRING" id="476157.GCA_001663155_01942"/>
<dbReference type="SUPFAM" id="SSF141868">
    <property type="entry name" value="EAL domain-like"/>
    <property type="match status" value="1"/>
</dbReference>
<sequence length="561" mass="62084">MPLGLLFKIVGEQEQDQKLGKAERDIVALGIAAAAIILFVATGSSVLPRLVASVSGTGSAPDNLLVNAMLLNIALIIFGWRRYRDLTNEIAERRKAEETARKLAATDPLTDCLNRRSMEGATETLRQMSTARGQATAFVMIDLDNFKQVNDMNGHGMGDKVLTILAQRIRECLPKSAPLARLGGDEFAFAMPYSPDRPDKVDEMVASLFEVVSGKIEVEGSSIDTTMSIGIATDHDLKGKSAGIEDTETLMHHADIAMYQAKKNGKNRYFWFEPTMENELRFRNELEKGIRCGLKNREFVPFYEQQVDITSGELVGFEMLARWKSPDLGVVNPEVFIPIAEEIGVIAEMSEQLMIQAFADAQSWDPALTLSVNISPIQMRDPWFSQRLLKLLVEHNFPANRLEIEVTETCLHENLGLVKTMIASLRNQGVKVSLDDFGTGYSSLSQLRTLPFDRIKIDRSFVKELRNKEGSKIINAIISLGDGLQMPITAEGIENAAILQQLRDMGDLKGQGYHYGRPEDANQVLERLSECGRLATNTRSSPPAGDNPDSIADLPATKRQA</sequence>
<evidence type="ECO:0000259" key="3">
    <source>
        <dbReference type="PROSITE" id="PS50883"/>
    </source>
</evidence>
<gene>
    <name evidence="5" type="ORF">JN10_1412</name>
</gene>
<keyword evidence="2" id="KW-0472">Membrane</keyword>
<evidence type="ECO:0000256" key="2">
    <source>
        <dbReference type="SAM" id="Phobius"/>
    </source>
</evidence>
<dbReference type="InterPro" id="IPR052155">
    <property type="entry name" value="Biofilm_reg_signaling"/>
</dbReference>
<evidence type="ECO:0000313" key="5">
    <source>
        <dbReference type="EMBL" id="TWJ09767.1"/>
    </source>
</evidence>
<dbReference type="Proteomes" id="UP000320547">
    <property type="component" value="Unassembled WGS sequence"/>
</dbReference>
<feature type="domain" description="GGDEF" evidence="4">
    <location>
        <begin position="134"/>
        <end position="274"/>
    </location>
</feature>
<feature type="transmembrane region" description="Helical" evidence="2">
    <location>
        <begin position="64"/>
        <end position="83"/>
    </location>
</feature>
<dbReference type="CDD" id="cd01948">
    <property type="entry name" value="EAL"/>
    <property type="match status" value="1"/>
</dbReference>
<keyword evidence="2" id="KW-1133">Transmembrane helix</keyword>